<dbReference type="RefSeq" id="WP_128864454.1">
    <property type="nucleotide sequence ID" value="NZ_CAMIRC010000001.1"/>
</dbReference>
<gene>
    <name evidence="2" type="ORF">EGO53_17270</name>
</gene>
<evidence type="ECO:0000259" key="1">
    <source>
        <dbReference type="SMART" id="SM00829"/>
    </source>
</evidence>
<accession>A0A515CZ50</accession>
<dbReference type="SUPFAM" id="SSF50129">
    <property type="entry name" value="GroES-like"/>
    <property type="match status" value="1"/>
</dbReference>
<dbReference type="EMBL" id="CP033893">
    <property type="protein sequence ID" value="QDL33441.1"/>
    <property type="molecule type" value="Genomic_DNA"/>
</dbReference>
<feature type="domain" description="Enoyl reductase (ER)" evidence="1">
    <location>
        <begin position="13"/>
        <end position="308"/>
    </location>
</feature>
<protein>
    <submittedName>
        <fullName evidence="2">NADP-dependent oxidoreductase</fullName>
    </submittedName>
</protein>
<reference evidence="2 3" key="1">
    <citation type="submission" date="2018-11" db="EMBL/GenBank/DDBJ databases">
        <title>The first complete genome of Serratia liquefaciens isolated from metalophyte plant revel distinctness adaptive mechanisms in an extreme habitat.</title>
        <authorList>
            <person name="Caneschi W.L."/>
            <person name="Sanchez A.B."/>
            <person name="Felestrino E.B."/>
            <person name="Assis R.A.B."/>
            <person name="Lemes C.G.C."/>
            <person name="Cordeiro I.F."/>
            <person name="Fonseca N.P."/>
            <person name="Villa M."/>
            <person name="Vieira I.T."/>
            <person name="Moraes L.A."/>
            <person name="Kamino L.H.Y."/>
            <person name="do Carmo F."/>
            <person name="Garcia C.M."/>
            <person name="Almeida N.F."/>
            <person name="Silva R.S."/>
            <person name="Ferro J.A."/>
            <person name="Ferro M.I.T."/>
            <person name="Varani A.M."/>
            <person name="Ferreira R.M."/>
            <person name="dos Santos V.L."/>
            <person name="Silva U.C."/>
            <person name="Setubal J.C."/>
            <person name="Moreira L.M."/>
        </authorList>
    </citation>
    <scope>NUCLEOTIDE SEQUENCE [LARGE SCALE GENOMIC DNA]</scope>
    <source>
        <strain evidence="2 3">FG3</strain>
    </source>
</reference>
<dbReference type="Pfam" id="PF08240">
    <property type="entry name" value="ADH_N"/>
    <property type="match status" value="1"/>
</dbReference>
<dbReference type="CDD" id="cd05289">
    <property type="entry name" value="MDR_like_2"/>
    <property type="match status" value="1"/>
</dbReference>
<dbReference type="InterPro" id="IPR013154">
    <property type="entry name" value="ADH-like_N"/>
</dbReference>
<dbReference type="AlphaFoldDB" id="A0A515CZ50"/>
<dbReference type="Proteomes" id="UP000317572">
    <property type="component" value="Chromosome"/>
</dbReference>
<dbReference type="InterPro" id="IPR036291">
    <property type="entry name" value="NAD(P)-bd_dom_sf"/>
</dbReference>
<evidence type="ECO:0000313" key="2">
    <source>
        <dbReference type="EMBL" id="QDL33441.1"/>
    </source>
</evidence>
<sequence length="311" mass="32749">MNQQLAAVMYSYGAEGTIKIQPINRPQVSPGKVIVEIAAAGVNPLDWKLRDGLLKHIFPLTFPCILGGEFAGKIVEVGAGVTTFNVGDRVIGKPVNRGAFAETIEIEPELLIPIPDDLDETVAATLPVAGSTAWTGLFDIGELTAGQTVLIQGAAGGVGSLAVPLAHRAGAKVIATASQKNRDYVKSLGATDVVDYNDAHALSMIKGVDLVLDLVGGSSLEALWNTLAPNGRIVSSVAVDIAEKTPDSQPGKGTFFQMKFDPAKLNSIAKEIAKGEIPFTPPRVFYLKDTSLALDSVKSGGYRGKTVIRMK</sequence>
<proteinExistence type="predicted"/>
<dbReference type="STRING" id="614.XJ20_18095"/>
<dbReference type="InterPro" id="IPR050700">
    <property type="entry name" value="YIM1/Zinc_Alcohol_DH_Fams"/>
</dbReference>
<dbReference type="Gene3D" id="3.90.180.10">
    <property type="entry name" value="Medium-chain alcohol dehydrogenases, catalytic domain"/>
    <property type="match status" value="1"/>
</dbReference>
<dbReference type="InterPro" id="IPR013149">
    <property type="entry name" value="ADH-like_C"/>
</dbReference>
<dbReference type="InterPro" id="IPR011032">
    <property type="entry name" value="GroES-like_sf"/>
</dbReference>
<dbReference type="PANTHER" id="PTHR11695">
    <property type="entry name" value="ALCOHOL DEHYDROGENASE RELATED"/>
    <property type="match status" value="1"/>
</dbReference>
<dbReference type="Gene3D" id="3.40.50.720">
    <property type="entry name" value="NAD(P)-binding Rossmann-like Domain"/>
    <property type="match status" value="1"/>
</dbReference>
<dbReference type="GO" id="GO:0016491">
    <property type="term" value="F:oxidoreductase activity"/>
    <property type="evidence" value="ECO:0007669"/>
    <property type="project" value="InterPro"/>
</dbReference>
<dbReference type="Pfam" id="PF00107">
    <property type="entry name" value="ADH_zinc_N"/>
    <property type="match status" value="1"/>
</dbReference>
<organism evidence="2 3">
    <name type="scientific">Serratia liquefaciens</name>
    <dbReference type="NCBI Taxonomy" id="614"/>
    <lineage>
        <taxon>Bacteria</taxon>
        <taxon>Pseudomonadati</taxon>
        <taxon>Pseudomonadota</taxon>
        <taxon>Gammaproteobacteria</taxon>
        <taxon>Enterobacterales</taxon>
        <taxon>Yersiniaceae</taxon>
        <taxon>Serratia</taxon>
    </lineage>
</organism>
<dbReference type="SUPFAM" id="SSF51735">
    <property type="entry name" value="NAD(P)-binding Rossmann-fold domains"/>
    <property type="match status" value="1"/>
</dbReference>
<dbReference type="SMART" id="SM00829">
    <property type="entry name" value="PKS_ER"/>
    <property type="match status" value="1"/>
</dbReference>
<evidence type="ECO:0000313" key="3">
    <source>
        <dbReference type="Proteomes" id="UP000317572"/>
    </source>
</evidence>
<dbReference type="InterPro" id="IPR020843">
    <property type="entry name" value="ER"/>
</dbReference>
<dbReference type="PANTHER" id="PTHR11695:SF294">
    <property type="entry name" value="RETICULON-4-INTERACTING PROTEIN 1, MITOCHONDRIAL"/>
    <property type="match status" value="1"/>
</dbReference>
<name>A0A515CZ50_SERLI</name>